<dbReference type="OrthoDB" id="9789585at2"/>
<feature type="domain" description="Rhodanese" evidence="2">
    <location>
        <begin position="288"/>
        <end position="473"/>
    </location>
</feature>
<proteinExistence type="predicted"/>
<name>A0A562B7P1_9BURK</name>
<feature type="domain" description="Rhodanese" evidence="2">
    <location>
        <begin position="140"/>
        <end position="231"/>
    </location>
</feature>
<dbReference type="CDD" id="cd01534">
    <property type="entry name" value="4RHOD_Repeat_3"/>
    <property type="match status" value="1"/>
</dbReference>
<dbReference type="GO" id="GO:0016740">
    <property type="term" value="F:transferase activity"/>
    <property type="evidence" value="ECO:0007669"/>
    <property type="project" value="UniProtKB-KW"/>
</dbReference>
<keyword evidence="4" id="KW-1185">Reference proteome</keyword>
<gene>
    <name evidence="3" type="ORF">L602_004400000030</name>
</gene>
<sequence>MTQFVDAPTLKTWLHDGEEIALLDVREHGQYGESHLFFAVPLPFSRLELDTPRLVPRRATRVVVYDGDGHGVATDAAHALAAIGYTNVHVLEGGTAAWSAAGYALFAGVNVPSKTFGELVEHRLHTPRISARQLHDMQARGERLVVLDGRPLSEFRKMNIPGAVCCPNGELAYRLADLVPDSDTPIVINCAGRTRSIIGAQTLINLGIPNPVYALENGTQGWYLADYPLEHGNSRRYPDKPAQVGAASLENMRAAASALAAQHGVRTVDAATVAGWAADSSRSLFLCDVRTPEEFAQGTLPGAQHTPGGQLIQATDQYVGVRGARLVLFDADGVRAPVVASWLRQLGHDAWVLERGVDSGLRVPEPVIPALPSLDAIDAGSLLRQLAAGEAVAVDVRPSMDYRKAHVPGSLWSIRPRLAAVVANECRPLVLIADHPAIARIAALALPDAQRARTRVLDGGLHAWKEAGLPLESSPDVPPDAECIDYLFFVHDRHDGNKDAARQYLAWETNLIAQLDEQELGTYRLP</sequence>
<evidence type="ECO:0000259" key="2">
    <source>
        <dbReference type="PROSITE" id="PS50206"/>
    </source>
</evidence>
<comment type="caution">
    <text evidence="3">The sequence shown here is derived from an EMBL/GenBank/DDBJ whole genome shotgun (WGS) entry which is preliminary data.</text>
</comment>
<keyword evidence="1" id="KW-0677">Repeat</keyword>
<reference evidence="3 4" key="1">
    <citation type="submission" date="2019-07" db="EMBL/GenBank/DDBJ databases">
        <title>Genome sequencing of lignin-degrading bacterial isolates.</title>
        <authorList>
            <person name="Gladden J."/>
        </authorList>
    </citation>
    <scope>NUCLEOTIDE SEQUENCE [LARGE SCALE GENOMIC DNA]</scope>
    <source>
        <strain evidence="3 4">J11</strain>
    </source>
</reference>
<evidence type="ECO:0000313" key="3">
    <source>
        <dbReference type="EMBL" id="TWG81124.1"/>
    </source>
</evidence>
<evidence type="ECO:0000313" key="4">
    <source>
        <dbReference type="Proteomes" id="UP000318141"/>
    </source>
</evidence>
<evidence type="ECO:0000256" key="1">
    <source>
        <dbReference type="ARBA" id="ARBA00022737"/>
    </source>
</evidence>
<dbReference type="PROSITE" id="PS50206">
    <property type="entry name" value="RHODANESE_3"/>
    <property type="match status" value="3"/>
</dbReference>
<dbReference type="SUPFAM" id="SSF52821">
    <property type="entry name" value="Rhodanese/Cell cycle control phosphatase"/>
    <property type="match status" value="4"/>
</dbReference>
<dbReference type="Pfam" id="PF00581">
    <property type="entry name" value="Rhodanese"/>
    <property type="match status" value="4"/>
</dbReference>
<dbReference type="Gene3D" id="3.40.250.10">
    <property type="entry name" value="Rhodanese-like domain"/>
    <property type="match status" value="4"/>
</dbReference>
<dbReference type="InterPro" id="IPR051126">
    <property type="entry name" value="Thiosulfate_sulfurtransferase"/>
</dbReference>
<feature type="domain" description="Rhodanese" evidence="2">
    <location>
        <begin position="16"/>
        <end position="107"/>
    </location>
</feature>
<dbReference type="PANTHER" id="PTHR43855">
    <property type="entry name" value="THIOSULFATE SULFURTRANSFERASE"/>
    <property type="match status" value="1"/>
</dbReference>
<dbReference type="Proteomes" id="UP000318141">
    <property type="component" value="Unassembled WGS sequence"/>
</dbReference>
<protein>
    <submittedName>
        <fullName evidence="3">Rhodanese-related sulfurtransferase</fullName>
    </submittedName>
</protein>
<dbReference type="EMBL" id="VLJN01000039">
    <property type="protein sequence ID" value="TWG81124.1"/>
    <property type="molecule type" value="Genomic_DNA"/>
</dbReference>
<dbReference type="InterPro" id="IPR001763">
    <property type="entry name" value="Rhodanese-like_dom"/>
</dbReference>
<dbReference type="AlphaFoldDB" id="A0A562B7P1"/>
<dbReference type="PANTHER" id="PTHR43855:SF1">
    <property type="entry name" value="THIOSULFATE SULFURTRANSFERASE"/>
    <property type="match status" value="1"/>
</dbReference>
<organism evidence="3 4">
    <name type="scientific">Cupriavidus gilardii J11</name>
    <dbReference type="NCBI Taxonomy" id="936133"/>
    <lineage>
        <taxon>Bacteria</taxon>
        <taxon>Pseudomonadati</taxon>
        <taxon>Pseudomonadota</taxon>
        <taxon>Betaproteobacteria</taxon>
        <taxon>Burkholderiales</taxon>
        <taxon>Burkholderiaceae</taxon>
        <taxon>Cupriavidus</taxon>
    </lineage>
</organism>
<dbReference type="SMART" id="SM00450">
    <property type="entry name" value="RHOD"/>
    <property type="match status" value="4"/>
</dbReference>
<dbReference type="InterPro" id="IPR036873">
    <property type="entry name" value="Rhodanese-like_dom_sf"/>
</dbReference>
<accession>A0A562B7P1</accession>
<keyword evidence="3" id="KW-0808">Transferase</keyword>